<keyword evidence="3" id="KW-0031">Aminopeptidase</keyword>
<gene>
    <name evidence="3" type="ORF">SNE25_06455</name>
</gene>
<dbReference type="InterPro" id="IPR045357">
    <property type="entry name" value="Aminopeptidase_N-like_N"/>
</dbReference>
<feature type="domain" description="Aminopeptidase N-like N-terminal" evidence="2">
    <location>
        <begin position="57"/>
        <end position="225"/>
    </location>
</feature>
<organism evidence="3 4">
    <name type="scientific">Mucilaginibacter sabulilitoris</name>
    <dbReference type="NCBI Taxonomy" id="1173583"/>
    <lineage>
        <taxon>Bacteria</taxon>
        <taxon>Pseudomonadati</taxon>
        <taxon>Bacteroidota</taxon>
        <taxon>Sphingobacteriia</taxon>
        <taxon>Sphingobacteriales</taxon>
        <taxon>Sphingobacteriaceae</taxon>
        <taxon>Mucilaginibacter</taxon>
    </lineage>
</organism>
<evidence type="ECO:0000313" key="3">
    <source>
        <dbReference type="EMBL" id="WPU95166.1"/>
    </source>
</evidence>
<dbReference type="CDD" id="cd09603">
    <property type="entry name" value="M1_APN_like"/>
    <property type="match status" value="1"/>
</dbReference>
<proteinExistence type="predicted"/>
<dbReference type="EC" id="3.4.11.-" evidence="3"/>
<evidence type="ECO:0000259" key="1">
    <source>
        <dbReference type="Pfam" id="PF01433"/>
    </source>
</evidence>
<dbReference type="InterPro" id="IPR014782">
    <property type="entry name" value="Peptidase_M1_dom"/>
</dbReference>
<dbReference type="Pfam" id="PF01433">
    <property type="entry name" value="Peptidase_M1"/>
    <property type="match status" value="1"/>
</dbReference>
<name>A0ABZ0TQX5_9SPHI</name>
<reference evidence="3 4" key="1">
    <citation type="submission" date="2023-11" db="EMBL/GenBank/DDBJ databases">
        <title>Analysis of the Genomes of Mucilaginibacter gossypii cycad 4 and M. sabulilitoris SNA2: microbes with the potential for plant growth promotion.</title>
        <authorList>
            <person name="Hirsch A.M."/>
            <person name="Humm E."/>
            <person name="Rubbi M."/>
            <person name="Del Vecchio G."/>
            <person name="Ha S.M."/>
            <person name="Pellegrini M."/>
            <person name="Gunsalus R.P."/>
        </authorList>
    </citation>
    <scope>NUCLEOTIDE SEQUENCE [LARGE SCALE GENOMIC DNA]</scope>
    <source>
        <strain evidence="3 4">SNA2</strain>
    </source>
</reference>
<dbReference type="SUPFAM" id="SSF55486">
    <property type="entry name" value="Metalloproteases ('zincins'), catalytic domain"/>
    <property type="match status" value="1"/>
</dbReference>
<dbReference type="PANTHER" id="PTHR45726:SF3">
    <property type="entry name" value="LEUKOTRIENE A-4 HYDROLASE"/>
    <property type="match status" value="1"/>
</dbReference>
<evidence type="ECO:0000259" key="2">
    <source>
        <dbReference type="Pfam" id="PF17900"/>
    </source>
</evidence>
<dbReference type="Gene3D" id="1.10.390.10">
    <property type="entry name" value="Neutral Protease Domain 2"/>
    <property type="match status" value="1"/>
</dbReference>
<sequence length="559" mass="63554">MNHLPLPKLHYQIMLLLAVIFLPAITKAQLIEPKETFTHADTLRGSLTPLRTCYDINYYHLDVKVNIDEKALSGSNQFKFTATQDFTKLQFDLFANLNVDKVVYKGKTLPYTRDANAVFVTFPKTITKGSKDEFMVYYSGHPTIAKNAPWDGGLVFKKDSLGKPWVATACEGVGASIWWPNKDHLSDEVDSMMISISVPKGLKDVSNGRLRKVTPLKDGYTRFDWFVANPINNYDVAANIGDYVHFGDTYMGEKGKLTMDYWVLPASLEKAKKQFTANVKPMLKAFEHWFGPYPFYEDGYKLVETPHLGMEHQSATAYGNHFLNGYLGYDMSGTGWGTKWDYIIVHESGHEWFGNNITGKDLADMWIHESFTCYSESLFIEDNWGKKAGQEYNKGLRTGISNDSPIVGVYNVNKEGSGDMYPKGAVLLNMVRTIINDDEKWRTILRGLGSTFYHQTVTYDQVVNYINDQSGKNLLPVFDQYLHYKNLPILEFGVREGKLVSRWIADAKDFTMPVLVRVKGGEYKFITPTTRFTPVEVEGATKDNIEVDTFNYYIGLLID</sequence>
<dbReference type="Proteomes" id="UP001324380">
    <property type="component" value="Chromosome"/>
</dbReference>
<keyword evidence="3" id="KW-0378">Hydrolase</keyword>
<dbReference type="InterPro" id="IPR027268">
    <property type="entry name" value="Peptidase_M4/M1_CTD_sf"/>
</dbReference>
<dbReference type="EMBL" id="CP139558">
    <property type="protein sequence ID" value="WPU95166.1"/>
    <property type="molecule type" value="Genomic_DNA"/>
</dbReference>
<dbReference type="InterPro" id="IPR042097">
    <property type="entry name" value="Aminopeptidase_N-like_N_sf"/>
</dbReference>
<keyword evidence="4" id="KW-1185">Reference proteome</keyword>
<dbReference type="GO" id="GO:0004177">
    <property type="term" value="F:aminopeptidase activity"/>
    <property type="evidence" value="ECO:0007669"/>
    <property type="project" value="UniProtKB-KW"/>
</dbReference>
<feature type="domain" description="Peptidase M1 membrane alanine aminopeptidase" evidence="1">
    <location>
        <begin position="280"/>
        <end position="481"/>
    </location>
</feature>
<dbReference type="SUPFAM" id="SSF63737">
    <property type="entry name" value="Leukotriene A4 hydrolase N-terminal domain"/>
    <property type="match status" value="1"/>
</dbReference>
<dbReference type="Pfam" id="PF17900">
    <property type="entry name" value="Peptidase_M1_N"/>
    <property type="match status" value="1"/>
</dbReference>
<protein>
    <submittedName>
        <fullName evidence="3">M1 family metallopeptidase</fullName>
        <ecNumber evidence="3">3.4.11.-</ecNumber>
    </submittedName>
</protein>
<evidence type="ECO:0000313" key="4">
    <source>
        <dbReference type="Proteomes" id="UP001324380"/>
    </source>
</evidence>
<keyword evidence="3" id="KW-0645">Protease</keyword>
<dbReference type="PANTHER" id="PTHR45726">
    <property type="entry name" value="LEUKOTRIENE A-4 HYDROLASE"/>
    <property type="match status" value="1"/>
</dbReference>
<dbReference type="Gene3D" id="2.60.40.1730">
    <property type="entry name" value="tricorn interacting facor f3 domain"/>
    <property type="match status" value="1"/>
</dbReference>
<dbReference type="InterPro" id="IPR034015">
    <property type="entry name" value="M1_LTA4H"/>
</dbReference>
<accession>A0ABZ0TQX5</accession>
<dbReference type="RefSeq" id="WP_321564278.1">
    <property type="nucleotide sequence ID" value="NZ_CP139558.1"/>
</dbReference>